<name>A0A7S3PF73_9STRA</name>
<reference evidence="5" key="1">
    <citation type="submission" date="2021-01" db="EMBL/GenBank/DDBJ databases">
        <authorList>
            <person name="Corre E."/>
            <person name="Pelletier E."/>
            <person name="Niang G."/>
            <person name="Scheremetjew M."/>
            <person name="Finn R."/>
            <person name="Kale V."/>
            <person name="Holt S."/>
            <person name="Cochrane G."/>
            <person name="Meng A."/>
            <person name="Brown T."/>
            <person name="Cohen L."/>
        </authorList>
    </citation>
    <scope>NUCLEOTIDE SEQUENCE</scope>
    <source>
        <strain evidence="5">GSBS06</strain>
    </source>
</reference>
<comment type="subcellular location">
    <subcellularLocation>
        <location evidence="1">Membrane</location>
        <topology evidence="1">Multi-pass membrane protein</topology>
    </subcellularLocation>
</comment>
<dbReference type="Pfam" id="PF00153">
    <property type="entry name" value="Mito_carr"/>
    <property type="match status" value="1"/>
</dbReference>
<protein>
    <submittedName>
        <fullName evidence="5">Uncharacterized protein</fullName>
    </submittedName>
</protein>
<dbReference type="AlphaFoldDB" id="A0A7S3PF73"/>
<gene>
    <name evidence="5" type="ORF">ASTO00021_LOCUS3030</name>
</gene>
<accession>A0A7S3PF73</accession>
<dbReference type="SUPFAM" id="SSF103506">
    <property type="entry name" value="Mitochondrial carrier"/>
    <property type="match status" value="1"/>
</dbReference>
<evidence type="ECO:0000256" key="1">
    <source>
        <dbReference type="ARBA" id="ARBA00004141"/>
    </source>
</evidence>
<dbReference type="InterPro" id="IPR018108">
    <property type="entry name" value="MCP_transmembrane"/>
</dbReference>
<evidence type="ECO:0000256" key="2">
    <source>
        <dbReference type="ARBA" id="ARBA00022692"/>
    </source>
</evidence>
<dbReference type="EMBL" id="HBIN01004307">
    <property type="protein sequence ID" value="CAE0432712.1"/>
    <property type="molecule type" value="Transcribed_RNA"/>
</dbReference>
<evidence type="ECO:0000313" key="5">
    <source>
        <dbReference type="EMBL" id="CAE0432712.1"/>
    </source>
</evidence>
<evidence type="ECO:0000256" key="4">
    <source>
        <dbReference type="SAM" id="Phobius"/>
    </source>
</evidence>
<sequence length="321" mass="34901">MAKNNESNEELKVLLQRQASGRTDETTFDKTPVNVAAEPTTREILEKAGKRALGGGLPGAMAMGIQVGSLMWLRTTMNYQYRYGTSTTTAIKHLYAEGGIRRFYRGVGPALFQGPLSRFGDTAANAGMLTLLNSNESTKDLPVAAKTFAASVAAGFWRMFLMPIDCLKTTLQVEGKPGLGLLKGKIAKGGPKVLYYGAFGAAGATMVGHYPWFFTHNLLDEKLPKAESLWGKLGRNALMGFCSSFVSDCCSNSIRVVKTTKQTSAEVISYPEAARLVIKSDGVSGLFIRGLQTRILANGFQGMLFTILWKGIQERFFDPPK</sequence>
<feature type="transmembrane region" description="Helical" evidence="4">
    <location>
        <begin position="52"/>
        <end position="73"/>
    </location>
</feature>
<keyword evidence="3 4" id="KW-0472">Membrane</keyword>
<evidence type="ECO:0000256" key="3">
    <source>
        <dbReference type="ARBA" id="ARBA00023136"/>
    </source>
</evidence>
<keyword evidence="4" id="KW-1133">Transmembrane helix</keyword>
<keyword evidence="2 4" id="KW-0812">Transmembrane</keyword>
<dbReference type="PANTHER" id="PTHR47567">
    <property type="entry name" value="MITOCHONDRIAL SUBSTRATE/SOLUTE CARRIER"/>
    <property type="match status" value="1"/>
</dbReference>
<proteinExistence type="predicted"/>
<dbReference type="Gene3D" id="1.50.40.10">
    <property type="entry name" value="Mitochondrial carrier domain"/>
    <property type="match status" value="1"/>
</dbReference>
<dbReference type="GO" id="GO:0016020">
    <property type="term" value="C:membrane"/>
    <property type="evidence" value="ECO:0007669"/>
    <property type="project" value="UniProtKB-SubCell"/>
</dbReference>
<dbReference type="PANTHER" id="PTHR47567:SF1">
    <property type="entry name" value="NAD-DEPENDENT EPIMERASE_DEHYDRATASE DOMAIN-CONTAINING PROTEIN"/>
    <property type="match status" value="1"/>
</dbReference>
<feature type="transmembrane region" description="Helical" evidence="4">
    <location>
        <begin position="193"/>
        <end position="213"/>
    </location>
</feature>
<organism evidence="5">
    <name type="scientific">Aplanochytrium stocchinoi</name>
    <dbReference type="NCBI Taxonomy" id="215587"/>
    <lineage>
        <taxon>Eukaryota</taxon>
        <taxon>Sar</taxon>
        <taxon>Stramenopiles</taxon>
        <taxon>Bigyra</taxon>
        <taxon>Labyrinthulomycetes</taxon>
        <taxon>Thraustochytrida</taxon>
        <taxon>Thraustochytriidae</taxon>
        <taxon>Aplanochytrium</taxon>
    </lineage>
</organism>
<dbReference type="InterPro" id="IPR023395">
    <property type="entry name" value="MCP_dom_sf"/>
</dbReference>